<dbReference type="SUPFAM" id="SSF48452">
    <property type="entry name" value="TPR-like"/>
    <property type="match status" value="1"/>
</dbReference>
<dbReference type="InterPro" id="IPR016032">
    <property type="entry name" value="Sig_transdc_resp-reg_C-effctor"/>
</dbReference>
<evidence type="ECO:0000256" key="1">
    <source>
        <dbReference type="ARBA" id="ARBA00022741"/>
    </source>
</evidence>
<dbReference type="PROSITE" id="PS50043">
    <property type="entry name" value="HTH_LUXR_2"/>
    <property type="match status" value="1"/>
</dbReference>
<evidence type="ECO:0000256" key="3">
    <source>
        <dbReference type="SAM" id="MobiDB-lite"/>
    </source>
</evidence>
<proteinExistence type="predicted"/>
<dbReference type="PRINTS" id="PR00038">
    <property type="entry name" value="HTHLUXR"/>
</dbReference>
<dbReference type="Gene3D" id="1.10.10.10">
    <property type="entry name" value="Winged helix-like DNA-binding domain superfamily/Winged helix DNA-binding domain"/>
    <property type="match status" value="1"/>
</dbReference>
<feature type="compositionally biased region" description="Pro residues" evidence="3">
    <location>
        <begin position="978"/>
        <end position="991"/>
    </location>
</feature>
<dbReference type="Pfam" id="PF00196">
    <property type="entry name" value="GerE"/>
    <property type="match status" value="1"/>
</dbReference>
<name>A0A3D9VCX1_THECX</name>
<comment type="caution">
    <text evidence="5">The sequence shown here is derived from an EMBL/GenBank/DDBJ whole genome shotgun (WGS) entry which is preliminary data.</text>
</comment>
<dbReference type="GO" id="GO:0005524">
    <property type="term" value="F:ATP binding"/>
    <property type="evidence" value="ECO:0007669"/>
    <property type="project" value="UniProtKB-KW"/>
</dbReference>
<dbReference type="InterPro" id="IPR027417">
    <property type="entry name" value="P-loop_NTPase"/>
</dbReference>
<dbReference type="GO" id="GO:0004016">
    <property type="term" value="F:adenylate cyclase activity"/>
    <property type="evidence" value="ECO:0007669"/>
    <property type="project" value="TreeGrafter"/>
</dbReference>
<accession>A0A3D9VCX1</accession>
<dbReference type="SUPFAM" id="SSF52540">
    <property type="entry name" value="P-loop containing nucleoside triphosphate hydrolases"/>
    <property type="match status" value="1"/>
</dbReference>
<dbReference type="Proteomes" id="UP000256485">
    <property type="component" value="Unassembled WGS sequence"/>
</dbReference>
<keyword evidence="6" id="KW-1185">Reference proteome</keyword>
<keyword evidence="2" id="KW-0067">ATP-binding</keyword>
<dbReference type="SMART" id="SM00421">
    <property type="entry name" value="HTH_LUXR"/>
    <property type="match status" value="1"/>
</dbReference>
<dbReference type="InterPro" id="IPR011990">
    <property type="entry name" value="TPR-like_helical_dom_sf"/>
</dbReference>
<dbReference type="GO" id="GO:0003677">
    <property type="term" value="F:DNA binding"/>
    <property type="evidence" value="ECO:0007669"/>
    <property type="project" value="InterPro"/>
</dbReference>
<protein>
    <submittedName>
        <fullName evidence="5">Regulatory LuxR family protein</fullName>
    </submittedName>
</protein>
<evidence type="ECO:0000313" key="6">
    <source>
        <dbReference type="Proteomes" id="UP000256485"/>
    </source>
</evidence>
<dbReference type="InterPro" id="IPR041664">
    <property type="entry name" value="AAA_16"/>
</dbReference>
<evidence type="ECO:0000256" key="2">
    <source>
        <dbReference type="ARBA" id="ARBA00022840"/>
    </source>
</evidence>
<feature type="region of interest" description="Disordered" evidence="3">
    <location>
        <begin position="971"/>
        <end position="991"/>
    </location>
</feature>
<dbReference type="PANTHER" id="PTHR16305">
    <property type="entry name" value="TESTICULAR SOLUBLE ADENYLYL CYCLASE"/>
    <property type="match status" value="1"/>
</dbReference>
<dbReference type="InterPro" id="IPR000792">
    <property type="entry name" value="Tscrpt_reg_LuxR_C"/>
</dbReference>
<dbReference type="InterPro" id="IPR036388">
    <property type="entry name" value="WH-like_DNA-bd_sf"/>
</dbReference>
<dbReference type="CDD" id="cd06170">
    <property type="entry name" value="LuxR_C_like"/>
    <property type="match status" value="1"/>
</dbReference>
<dbReference type="GO" id="GO:0005737">
    <property type="term" value="C:cytoplasm"/>
    <property type="evidence" value="ECO:0007669"/>
    <property type="project" value="TreeGrafter"/>
</dbReference>
<dbReference type="EMBL" id="QTUC01000001">
    <property type="protein sequence ID" value="REF36014.1"/>
    <property type="molecule type" value="Genomic_DNA"/>
</dbReference>
<dbReference type="PANTHER" id="PTHR16305:SF35">
    <property type="entry name" value="TRANSCRIPTIONAL ACTIVATOR DOMAIN"/>
    <property type="match status" value="1"/>
</dbReference>
<evidence type="ECO:0000259" key="4">
    <source>
        <dbReference type="PROSITE" id="PS50043"/>
    </source>
</evidence>
<organism evidence="5 6">
    <name type="scientific">Thermasporomyces composti</name>
    <dbReference type="NCBI Taxonomy" id="696763"/>
    <lineage>
        <taxon>Bacteria</taxon>
        <taxon>Bacillati</taxon>
        <taxon>Actinomycetota</taxon>
        <taxon>Actinomycetes</taxon>
        <taxon>Propionibacteriales</taxon>
        <taxon>Nocardioidaceae</taxon>
        <taxon>Thermasporomyces</taxon>
    </lineage>
</organism>
<dbReference type="GO" id="GO:0006355">
    <property type="term" value="P:regulation of DNA-templated transcription"/>
    <property type="evidence" value="ECO:0007669"/>
    <property type="project" value="InterPro"/>
</dbReference>
<evidence type="ECO:0000313" key="5">
    <source>
        <dbReference type="EMBL" id="REF36014.1"/>
    </source>
</evidence>
<keyword evidence="1" id="KW-0547">Nucleotide-binding</keyword>
<sequence>MGDPRRGRAGDPLLRGASPFVGHADDLAAVAAAVQRPPALILVAGEPGIGKTRLVQECLALHDPGRVAVAACPPLPEPFPLGPVVDSLRRRAVQAPELALSPLGGALRPLFPELWDRLPPPLAALTDPKATRHRLFRALTELVESLGIDVLVVEDAHWADSATLEWLLTLCATPPPGLVVVLTYRPTDIPADSLLPRLVSLPAVTMTRVRVELQPLDVAETRTLIAALVGTSQVSEEFAGFLHAHTDGVPLAIEECLRLLRDRRDIVERGGRWVRRVLAELQVPPTIRDSVLERVSRLPAPARAILDAAAVLAEPADEPTLGAVADLDEAGVRSGLAAALASGLLREVDPERYAFRHVLDSQSVGEAIPVTERRRLHRRAAEYLERLDPAPVVRLRRHFREAGDHAAWCRYAEESADLAWESGDGRAAVVALLELLTAGDHPPERRARLARKLGEVAYLGSAALGSLSTRVVEVLRAVLADGVVPPSERGELRLLLGRMLREVSEEPEAYAAMEAAVEDLDHRPELAARAMLNLAMPLVPDWPVARHRAWLDRATALLPRLASPSDRLPCEVHRATTLLLLGEEEGWRAAAEVEARASARRAPERLALARCHLNTAQLAVVWGRYAEVRPRLEAALEHLNAVGYQRLHTTVRMTGVHLDWYTGAWDGLADKAADIASSELAVPLDRLHARQVLGALALARGARDEALRHLTEVTREYARLGVVDPLALLAAAALARLHRADGNVDAALAVVERDITVINRKGTWWWATDLVPVAVDCLVAAGRVEEAARLVDRFATGLDGRGGPAPAAALTTCQAIVTSARGGPAADSFAAAREAWSALSRPYDELLAAEREARCRLAAGMDEHGLASLAHVQERLWQLGARWDADRVARTLRDHGVGVTRTWRRGPRGYGDQLSPRELEVVGLVARGLTNRQIADLLYLSPRTVGHHLRSAMRKLRVTTRTAVAVTATETGLLHPEPASPEPVPAEPRNG</sequence>
<dbReference type="RefSeq" id="WP_170152527.1">
    <property type="nucleotide sequence ID" value="NZ_QTUC01000001.1"/>
</dbReference>
<dbReference type="PROSITE" id="PS00622">
    <property type="entry name" value="HTH_LUXR_1"/>
    <property type="match status" value="1"/>
</dbReference>
<gene>
    <name evidence="5" type="ORF">DFJ64_1409</name>
</gene>
<reference evidence="5 6" key="1">
    <citation type="submission" date="2018-08" db="EMBL/GenBank/DDBJ databases">
        <title>Sequencing the genomes of 1000 actinobacteria strains.</title>
        <authorList>
            <person name="Klenk H.-P."/>
        </authorList>
    </citation>
    <scope>NUCLEOTIDE SEQUENCE [LARGE SCALE GENOMIC DNA]</scope>
    <source>
        <strain evidence="5 6">DSM 22891</strain>
    </source>
</reference>
<dbReference type="Pfam" id="PF13191">
    <property type="entry name" value="AAA_16"/>
    <property type="match status" value="1"/>
</dbReference>
<dbReference type="AlphaFoldDB" id="A0A3D9VCX1"/>
<feature type="domain" description="HTH luxR-type" evidence="4">
    <location>
        <begin position="907"/>
        <end position="972"/>
    </location>
</feature>
<dbReference type="SUPFAM" id="SSF46894">
    <property type="entry name" value="C-terminal effector domain of the bipartite response regulators"/>
    <property type="match status" value="1"/>
</dbReference>